<gene>
    <name evidence="1" type="ORF">Poly30_12330</name>
</gene>
<evidence type="ECO:0000313" key="1">
    <source>
        <dbReference type="EMBL" id="QDV05732.1"/>
    </source>
</evidence>
<evidence type="ECO:0000313" key="2">
    <source>
        <dbReference type="Proteomes" id="UP000320390"/>
    </source>
</evidence>
<proteinExistence type="predicted"/>
<reference evidence="1 2" key="1">
    <citation type="submission" date="2019-02" db="EMBL/GenBank/DDBJ databases">
        <title>Deep-cultivation of Planctomycetes and their phenomic and genomic characterization uncovers novel biology.</title>
        <authorList>
            <person name="Wiegand S."/>
            <person name="Jogler M."/>
            <person name="Boedeker C."/>
            <person name="Pinto D."/>
            <person name="Vollmers J."/>
            <person name="Rivas-Marin E."/>
            <person name="Kohn T."/>
            <person name="Peeters S.H."/>
            <person name="Heuer A."/>
            <person name="Rast P."/>
            <person name="Oberbeckmann S."/>
            <person name="Bunk B."/>
            <person name="Jeske O."/>
            <person name="Meyerdierks A."/>
            <person name="Storesund J.E."/>
            <person name="Kallscheuer N."/>
            <person name="Luecker S."/>
            <person name="Lage O.M."/>
            <person name="Pohl T."/>
            <person name="Merkel B.J."/>
            <person name="Hornburger P."/>
            <person name="Mueller R.-W."/>
            <person name="Bruemmer F."/>
            <person name="Labrenz M."/>
            <person name="Spormann A.M."/>
            <person name="Op den Camp H."/>
            <person name="Overmann J."/>
            <person name="Amann R."/>
            <person name="Jetten M.S.M."/>
            <person name="Mascher T."/>
            <person name="Medema M.H."/>
            <person name="Devos D.P."/>
            <person name="Kaster A.-K."/>
            <person name="Ovreas L."/>
            <person name="Rohde M."/>
            <person name="Galperin M.Y."/>
            <person name="Jogler C."/>
        </authorList>
    </citation>
    <scope>NUCLEOTIDE SEQUENCE [LARGE SCALE GENOMIC DNA]</scope>
    <source>
        <strain evidence="1 2">Poly30</strain>
    </source>
</reference>
<dbReference type="RefSeq" id="WP_145195283.1">
    <property type="nucleotide sequence ID" value="NZ_CP036434.1"/>
</dbReference>
<name>A0A518ENR2_9BACT</name>
<dbReference type="AlphaFoldDB" id="A0A518ENR2"/>
<keyword evidence="2" id="KW-1185">Reference proteome</keyword>
<organism evidence="1 2">
    <name type="scientific">Saltatorellus ferox</name>
    <dbReference type="NCBI Taxonomy" id="2528018"/>
    <lineage>
        <taxon>Bacteria</taxon>
        <taxon>Pseudomonadati</taxon>
        <taxon>Planctomycetota</taxon>
        <taxon>Planctomycetia</taxon>
        <taxon>Planctomycetia incertae sedis</taxon>
        <taxon>Saltatorellus</taxon>
    </lineage>
</organism>
<accession>A0A518ENR2</accession>
<dbReference type="EMBL" id="CP036434">
    <property type="protein sequence ID" value="QDV05732.1"/>
    <property type="molecule type" value="Genomic_DNA"/>
</dbReference>
<protein>
    <submittedName>
        <fullName evidence="1">Uncharacterized protein</fullName>
    </submittedName>
</protein>
<sequence length="512" mass="53956">MILTLSLAMMAAQGGSTPNSPNPQIHRGMAPAWAATLTLASADDELQLKPPGRISAPIGSWAPGTNTTVADFTFSQLVTNHPFSLQGPNSPVAMDAFSTGRSRIPRFDSDGVPLLAGATIANWMAIAVSVSNGSNGINNGHISRVRANQIDPGAEIIAHYLDPNNALDVNLRGKTLVETRRADLGFAQNGPEDITSLDYPLGALTYNQSTAASVFFTGDQNTVYFSVSKEWYQAGNTAAFADDGSGSLVDAHPGDIYGMTFSGNEWQMPFVHVSRVELANGTSVNPDLIDVDALDMDADNGVFLFSSTQETGFPSQLMVMQRNDLNGNGKLTSRPLKANSNTKLTDKLDISDAVDGDEADALCTFDPEIGSYDDQVATAANPFGWVQSATPPGLWATGNRVGISAARRANVRPNQGNPDDLHVLLTGYGGAGLPEAQAVTFFVGFNGSLGALTGWIPRSDMGPGDTSELIIPLPATASIGDVQLFGFLGAWDSAGNILSGYPRLSWASTLKL</sequence>
<dbReference type="Proteomes" id="UP000320390">
    <property type="component" value="Chromosome"/>
</dbReference>